<evidence type="ECO:0000256" key="3">
    <source>
        <dbReference type="ARBA" id="ARBA00022968"/>
    </source>
</evidence>
<dbReference type="OrthoDB" id="411524at2759"/>
<dbReference type="EMBL" id="SFCI01002872">
    <property type="protein sequence ID" value="TFY73426.1"/>
    <property type="molecule type" value="Genomic_DNA"/>
</dbReference>
<protein>
    <recommendedName>
        <fullName evidence="10">Nucleotide-diphospho-sugar transferase domain-containing protein</fullName>
    </recommendedName>
</protein>
<dbReference type="GO" id="GO:0015020">
    <property type="term" value="F:glucuronosyltransferase activity"/>
    <property type="evidence" value="ECO:0007669"/>
    <property type="project" value="TreeGrafter"/>
</dbReference>
<dbReference type="InterPro" id="IPR029044">
    <property type="entry name" value="Nucleotide-diphossugar_trans"/>
</dbReference>
<evidence type="ECO:0000313" key="9">
    <source>
        <dbReference type="Proteomes" id="UP000298061"/>
    </source>
</evidence>
<organism evidence="8 9">
    <name type="scientific">Hericium alpestre</name>
    <dbReference type="NCBI Taxonomy" id="135208"/>
    <lineage>
        <taxon>Eukaryota</taxon>
        <taxon>Fungi</taxon>
        <taxon>Dikarya</taxon>
        <taxon>Basidiomycota</taxon>
        <taxon>Agaricomycotina</taxon>
        <taxon>Agaricomycetes</taxon>
        <taxon>Russulales</taxon>
        <taxon>Hericiaceae</taxon>
        <taxon>Hericium</taxon>
    </lineage>
</organism>
<keyword evidence="2" id="KW-0812">Transmembrane</keyword>
<proteinExistence type="predicted"/>
<feature type="non-terminal residue" evidence="8">
    <location>
        <position position="303"/>
    </location>
</feature>
<comment type="caution">
    <text evidence="8">The sequence shown here is derived from an EMBL/GenBank/DDBJ whole genome shotgun (WGS) entry which is preliminary data.</text>
</comment>
<dbReference type="GO" id="GO:0035269">
    <property type="term" value="P:protein O-linked glycosylation via mannose"/>
    <property type="evidence" value="ECO:0007669"/>
    <property type="project" value="TreeGrafter"/>
</dbReference>
<evidence type="ECO:0000313" key="8">
    <source>
        <dbReference type="EMBL" id="TFY73426.1"/>
    </source>
</evidence>
<name>A0A4Y9ZF71_9AGAM</name>
<dbReference type="SUPFAM" id="SSF53448">
    <property type="entry name" value="Nucleotide-diphospho-sugar transferases"/>
    <property type="match status" value="1"/>
</dbReference>
<sequence length="303" mass="33916">MQAGHASDDTHSNFSNASYQYDHGDDDVPDGTFLPTGGSGRPPVVVANTSLAYPPTDRWHFFRSRPRKFFILVALGIGLFLYTQTRLETEQEPRVCLDPADLEALRHPAHAAAIPLPPSTTTVTVTVPAATHTVLVDHAVASAIMYSSRPLEFHIVVDEGGQTYLEKRLSLLTKPVYNISVHFYRPSWQSMVDRIDREGNIMTTHLAGVPGLMKLFLHEILPNNVSKAIYVDTDAFFLTDPALLWDRFDRMDDTVAISMPTHSDQSAPQWHDGNKICSCIMLLHLDRLRAMRVMDSSIYRADT</sequence>
<evidence type="ECO:0000256" key="7">
    <source>
        <dbReference type="SAM" id="MobiDB-lite"/>
    </source>
</evidence>
<keyword evidence="5" id="KW-0472">Membrane</keyword>
<dbReference type="AlphaFoldDB" id="A0A4Y9ZF71"/>
<dbReference type="PANTHER" id="PTHR12270">
    <property type="entry name" value="GLYCOSYLTRANSFERASE-RELATED"/>
    <property type="match status" value="1"/>
</dbReference>
<feature type="region of interest" description="Disordered" evidence="7">
    <location>
        <begin position="1"/>
        <end position="40"/>
    </location>
</feature>
<feature type="compositionally biased region" description="Basic and acidic residues" evidence="7">
    <location>
        <begin position="1"/>
        <end position="11"/>
    </location>
</feature>
<accession>A0A4Y9ZF71</accession>
<keyword evidence="6" id="KW-0325">Glycoprotein</keyword>
<evidence type="ECO:0000256" key="5">
    <source>
        <dbReference type="ARBA" id="ARBA00023136"/>
    </source>
</evidence>
<reference evidence="8 9" key="1">
    <citation type="submission" date="2019-02" db="EMBL/GenBank/DDBJ databases">
        <title>Genome sequencing of the rare red list fungi Hericium alpestre (H. flagellum).</title>
        <authorList>
            <person name="Buettner E."/>
            <person name="Kellner H."/>
        </authorList>
    </citation>
    <scope>NUCLEOTIDE SEQUENCE [LARGE SCALE GENOMIC DNA]</scope>
    <source>
        <strain evidence="8 9">DSM 108284</strain>
    </source>
</reference>
<evidence type="ECO:0000256" key="4">
    <source>
        <dbReference type="ARBA" id="ARBA00022989"/>
    </source>
</evidence>
<dbReference type="GO" id="GO:0016020">
    <property type="term" value="C:membrane"/>
    <property type="evidence" value="ECO:0007669"/>
    <property type="project" value="UniProtKB-SubCell"/>
</dbReference>
<dbReference type="PANTHER" id="PTHR12270:SF25">
    <property type="entry name" value="GLYCOSYLTRANSFERASE-LIKE PROTEIN LARGE"/>
    <property type="match status" value="1"/>
</dbReference>
<keyword evidence="3" id="KW-0735">Signal-anchor</keyword>
<dbReference type="STRING" id="135208.A0A4Y9ZF71"/>
<gene>
    <name evidence="8" type="ORF">EWM64_g10586</name>
</gene>
<comment type="subcellular location">
    <subcellularLocation>
        <location evidence="1">Membrane</location>
        <topology evidence="1">Single-pass type II membrane protein</topology>
    </subcellularLocation>
</comment>
<evidence type="ECO:0000256" key="2">
    <source>
        <dbReference type="ARBA" id="ARBA00022692"/>
    </source>
</evidence>
<evidence type="ECO:0008006" key="10">
    <source>
        <dbReference type="Google" id="ProtNLM"/>
    </source>
</evidence>
<dbReference type="Proteomes" id="UP000298061">
    <property type="component" value="Unassembled WGS sequence"/>
</dbReference>
<evidence type="ECO:0000256" key="1">
    <source>
        <dbReference type="ARBA" id="ARBA00004606"/>
    </source>
</evidence>
<keyword evidence="4" id="KW-1133">Transmembrane helix</keyword>
<keyword evidence="9" id="KW-1185">Reference proteome</keyword>
<dbReference type="GO" id="GO:0042285">
    <property type="term" value="F:xylosyltransferase activity"/>
    <property type="evidence" value="ECO:0007669"/>
    <property type="project" value="TreeGrafter"/>
</dbReference>
<dbReference type="Gene3D" id="3.90.550.10">
    <property type="entry name" value="Spore Coat Polysaccharide Biosynthesis Protein SpsA, Chain A"/>
    <property type="match status" value="1"/>
</dbReference>
<dbReference type="InterPro" id="IPR051292">
    <property type="entry name" value="Xyl/GlcA_transferase"/>
</dbReference>
<evidence type="ECO:0000256" key="6">
    <source>
        <dbReference type="ARBA" id="ARBA00023180"/>
    </source>
</evidence>